<evidence type="ECO:0000313" key="3">
    <source>
        <dbReference type="Proteomes" id="UP000604046"/>
    </source>
</evidence>
<proteinExistence type="predicted"/>
<protein>
    <submittedName>
        <fullName evidence="2">Gusb protein</fullName>
    </submittedName>
</protein>
<reference evidence="2" key="1">
    <citation type="submission" date="2021-02" db="EMBL/GenBank/DDBJ databases">
        <authorList>
            <person name="Dougan E. K."/>
            <person name="Rhodes N."/>
            <person name="Thang M."/>
            <person name="Chan C."/>
        </authorList>
    </citation>
    <scope>NUCLEOTIDE SEQUENCE</scope>
</reference>
<dbReference type="Proteomes" id="UP000604046">
    <property type="component" value="Unassembled WGS sequence"/>
</dbReference>
<gene>
    <name evidence="2" type="primary">Gusb</name>
    <name evidence="2" type="ORF">SNAT2548_LOCUS28363</name>
</gene>
<dbReference type="OrthoDB" id="443676at2759"/>
<dbReference type="EMBL" id="CAJNDS010002514">
    <property type="protein sequence ID" value="CAE7506404.1"/>
    <property type="molecule type" value="Genomic_DNA"/>
</dbReference>
<dbReference type="AlphaFoldDB" id="A0A812T1V3"/>
<organism evidence="2 3">
    <name type="scientific">Symbiodinium natans</name>
    <dbReference type="NCBI Taxonomy" id="878477"/>
    <lineage>
        <taxon>Eukaryota</taxon>
        <taxon>Sar</taxon>
        <taxon>Alveolata</taxon>
        <taxon>Dinophyceae</taxon>
        <taxon>Suessiales</taxon>
        <taxon>Symbiodiniaceae</taxon>
        <taxon>Symbiodinium</taxon>
    </lineage>
</organism>
<evidence type="ECO:0000256" key="1">
    <source>
        <dbReference type="SAM" id="MobiDB-lite"/>
    </source>
</evidence>
<keyword evidence="3" id="KW-1185">Reference proteome</keyword>
<feature type="region of interest" description="Disordered" evidence="1">
    <location>
        <begin position="646"/>
        <end position="680"/>
    </location>
</feature>
<feature type="region of interest" description="Disordered" evidence="1">
    <location>
        <begin position="418"/>
        <end position="445"/>
    </location>
</feature>
<name>A0A812T1V3_9DINO</name>
<sequence>MNIDSVRRELEAAARAIQQKEYGELLQKAEAVAVSSAAKAVRESLHEEMAGITRKITVIGDTLDERLRIMEERLKSMDKRLGKSMDEFHRHVEDLEYRLANDGSRLDPAVAAVIPKVVQSWGEGRFSSQSDMAKWIEGKFDHLEADLSGDMRGLKVEIQELLKNANKNMSQRVDQLVAERVESKVTPVENKLTSMEMMLRNVLARQTALEDNPPPPVQHAEEEVYADPEERVPEAAPAEGDTLGAWLKKQIRAITDQSEAAVQDELSGPELLSWMKHQVTDIVQDLMPPASQKRNSLRSSISEVSSQADEAIPTESMEKLSNLEISTSNLAARLSALEDAALLGRVAALEGACLEERVALLETSRPVFSGASPPMGNLTGNLAGPSPASISQVLSLREEVHRLRNRVGVLEQLVQIPDAPIGQTEPKSPHAESSPKLGSPRRLDVEEDVKRSLSDLWCAVSGDQRTLGILAAKMEDAVRDFSRLQTRFEAAMPQLLQLLSELLRRHGGGTGETGEGSEMDVLVAMQKLLFGGESGMPFVSPHVLRETFSAFEAVMRSEMERLRDEAFRALADKAKIDDTEFLAEQMRLLHGQLQILWQNFEKLMASEKESNAAIWRTPLHARCVSCDKKVDIKGMVLLDRDPAFLPTNSPSPVPYERAASARRARGARDLPSLSRPDSPQ</sequence>
<comment type="caution">
    <text evidence="2">The sequence shown here is derived from an EMBL/GenBank/DDBJ whole genome shotgun (WGS) entry which is preliminary data.</text>
</comment>
<evidence type="ECO:0000313" key="2">
    <source>
        <dbReference type="EMBL" id="CAE7506404.1"/>
    </source>
</evidence>
<accession>A0A812T1V3</accession>